<dbReference type="GO" id="GO:0033194">
    <property type="term" value="P:response to hydroperoxide"/>
    <property type="evidence" value="ECO:0007669"/>
    <property type="project" value="TreeGrafter"/>
</dbReference>
<protein>
    <submittedName>
        <fullName evidence="2">Uncharacterized conserved protein</fullName>
    </submittedName>
</protein>
<dbReference type="PANTHER" id="PTHR30283">
    <property type="entry name" value="PEROXIDE STRESS RESPONSE PROTEIN YAAA"/>
    <property type="match status" value="1"/>
</dbReference>
<accession>C7NH90</accession>
<organism evidence="2 3">
    <name type="scientific">Kytococcus sedentarius (strain ATCC 14392 / DSM 20547 / JCM 11482 / CCUG 33030 / NBRC 15357 / NCTC 11040 / CCM 314 / 541)</name>
    <name type="common">Micrococcus sedentarius</name>
    <dbReference type="NCBI Taxonomy" id="478801"/>
    <lineage>
        <taxon>Bacteria</taxon>
        <taxon>Bacillati</taxon>
        <taxon>Actinomycetota</taxon>
        <taxon>Actinomycetes</taxon>
        <taxon>Micrococcales</taxon>
        <taxon>Kytococcaceae</taxon>
        <taxon>Kytococcus</taxon>
    </lineage>
</organism>
<dbReference type="eggNOG" id="COG3022">
    <property type="taxonomic scope" value="Bacteria"/>
</dbReference>
<evidence type="ECO:0000313" key="2">
    <source>
        <dbReference type="EMBL" id="ACV06247.1"/>
    </source>
</evidence>
<dbReference type="Proteomes" id="UP000006666">
    <property type="component" value="Chromosome"/>
</dbReference>
<keyword evidence="3" id="KW-1185">Reference proteome</keyword>
<reference evidence="2 3" key="1">
    <citation type="journal article" date="2009" name="Stand. Genomic Sci.">
        <title>Complete genome sequence of Kytococcus sedentarius type strain (541).</title>
        <authorList>
            <person name="Sims D."/>
            <person name="Brettin T."/>
            <person name="Detter J.C."/>
            <person name="Han C."/>
            <person name="Lapidus A."/>
            <person name="Copeland A."/>
            <person name="Glavina Del Rio T."/>
            <person name="Nolan M."/>
            <person name="Chen F."/>
            <person name="Lucas S."/>
            <person name="Tice H."/>
            <person name="Cheng J.F."/>
            <person name="Bruce D."/>
            <person name="Goodwin L."/>
            <person name="Pitluck S."/>
            <person name="Ovchinnikova G."/>
            <person name="Pati A."/>
            <person name="Ivanova N."/>
            <person name="Mavrommatis K."/>
            <person name="Chen A."/>
            <person name="Palaniappan K."/>
            <person name="D'haeseleer P."/>
            <person name="Chain P."/>
            <person name="Bristow J."/>
            <person name="Eisen J.A."/>
            <person name="Markowitz V."/>
            <person name="Hugenholtz P."/>
            <person name="Schneider S."/>
            <person name="Goker M."/>
            <person name="Pukall R."/>
            <person name="Kyrpides N.C."/>
            <person name="Klenk H.P."/>
        </authorList>
    </citation>
    <scope>NUCLEOTIDE SEQUENCE [LARGE SCALE GENOMIC DNA]</scope>
    <source>
        <strain evidence="3">ATCC 14392 / DSM 20547 / JCM 11482 / CCUG 33030 / NBRC 15357 / NCTC 11040 / CCM 314 / 541</strain>
    </source>
</reference>
<dbReference type="PANTHER" id="PTHR30283:SF4">
    <property type="entry name" value="PEROXIDE STRESS RESISTANCE PROTEIN YAAA"/>
    <property type="match status" value="1"/>
</dbReference>
<dbReference type="KEGG" id="kse:Ksed_12110"/>
<name>C7NH90_KYTSD</name>
<evidence type="ECO:0000313" key="3">
    <source>
        <dbReference type="Proteomes" id="UP000006666"/>
    </source>
</evidence>
<dbReference type="HOGENOM" id="CLU_071581_0_0_11"/>
<dbReference type="RefSeq" id="WP_015779192.1">
    <property type="nucleotide sequence ID" value="NC_013169.1"/>
</dbReference>
<feature type="region of interest" description="Disordered" evidence="1">
    <location>
        <begin position="1"/>
        <end position="26"/>
    </location>
</feature>
<sequence>MLILLPPSESKTAPVRGRPARTGDRSFPALEPVRERVARAVAARSAEGPAALGLQESLAEEVARNTRLDSAPTARADAVYSGVLYDALDTASLSPAGRRRASQWCVVVSALHGAVRLGDRIAPYRLAMNTPVPELGPLAALWRAPLAEALPGAAGARGLVVDARSSTYVAAWRPQGDLARRWVALEVPGATHMAKHTRGLVARAICEQGLNPARPEELAAQLRDHGFTTDLLDPASSSAPWRLQVNVA</sequence>
<dbReference type="EMBL" id="CP001686">
    <property type="protein sequence ID" value="ACV06247.1"/>
    <property type="molecule type" value="Genomic_DNA"/>
</dbReference>
<dbReference type="Pfam" id="PF03883">
    <property type="entry name" value="H2O2_YaaD"/>
    <property type="match status" value="1"/>
</dbReference>
<dbReference type="GO" id="GO:0005829">
    <property type="term" value="C:cytosol"/>
    <property type="evidence" value="ECO:0007669"/>
    <property type="project" value="TreeGrafter"/>
</dbReference>
<dbReference type="InterPro" id="IPR005583">
    <property type="entry name" value="YaaA"/>
</dbReference>
<evidence type="ECO:0000256" key="1">
    <source>
        <dbReference type="SAM" id="MobiDB-lite"/>
    </source>
</evidence>
<gene>
    <name evidence="2" type="ordered locus">Ksed_12110</name>
</gene>
<dbReference type="AlphaFoldDB" id="C7NH90"/>
<dbReference type="STRING" id="478801.Ksed_12110"/>
<proteinExistence type="predicted"/>